<evidence type="ECO:0000313" key="9">
    <source>
        <dbReference type="Proteomes" id="UP001589785"/>
    </source>
</evidence>
<name>A0ABV6GV51_9BACL</name>
<organism evidence="8 9">
    <name type="scientific">Geobacillus jurassicus</name>
    <dbReference type="NCBI Taxonomy" id="235932"/>
    <lineage>
        <taxon>Bacteria</taxon>
        <taxon>Bacillati</taxon>
        <taxon>Bacillota</taxon>
        <taxon>Bacilli</taxon>
        <taxon>Bacillales</taxon>
        <taxon>Anoxybacillaceae</taxon>
        <taxon>Geobacillus</taxon>
    </lineage>
</organism>
<feature type="transmembrane region" description="Helical" evidence="6">
    <location>
        <begin position="105"/>
        <end position="128"/>
    </location>
</feature>
<dbReference type="InterPro" id="IPR051401">
    <property type="entry name" value="GtrA_CellWall_Glycosyl"/>
</dbReference>
<keyword evidence="5 6" id="KW-0472">Membrane</keyword>
<feature type="transmembrane region" description="Helical" evidence="6">
    <location>
        <begin position="78"/>
        <end position="99"/>
    </location>
</feature>
<comment type="subcellular location">
    <subcellularLocation>
        <location evidence="1">Membrane</location>
        <topology evidence="1">Multi-pass membrane protein</topology>
    </subcellularLocation>
</comment>
<protein>
    <submittedName>
        <fullName evidence="8">GtrA family protein</fullName>
    </submittedName>
</protein>
<evidence type="ECO:0000256" key="2">
    <source>
        <dbReference type="ARBA" id="ARBA00009399"/>
    </source>
</evidence>
<dbReference type="PANTHER" id="PTHR38459">
    <property type="entry name" value="PROPHAGE BACTOPRENOL-LINKED GLUCOSE TRANSLOCASE HOMOLOG"/>
    <property type="match status" value="1"/>
</dbReference>
<dbReference type="Pfam" id="PF04138">
    <property type="entry name" value="GtrA_DPMS_TM"/>
    <property type="match status" value="1"/>
</dbReference>
<dbReference type="InterPro" id="IPR007267">
    <property type="entry name" value="GtrA_DPMS_TM"/>
</dbReference>
<evidence type="ECO:0000256" key="1">
    <source>
        <dbReference type="ARBA" id="ARBA00004141"/>
    </source>
</evidence>
<evidence type="ECO:0000256" key="6">
    <source>
        <dbReference type="SAM" id="Phobius"/>
    </source>
</evidence>
<comment type="similarity">
    <text evidence="2">Belongs to the GtrA family.</text>
</comment>
<comment type="caution">
    <text evidence="8">The sequence shown here is derived from an EMBL/GenBank/DDBJ whole genome shotgun (WGS) entry which is preliminary data.</text>
</comment>
<keyword evidence="9" id="KW-1185">Reference proteome</keyword>
<evidence type="ECO:0000256" key="4">
    <source>
        <dbReference type="ARBA" id="ARBA00022989"/>
    </source>
</evidence>
<sequence>MNGSLHTFRKEKQTVWRFAVVGASNTAVDFAVFFLLAAAGVPAAAAQVVSYGAGMANSYIWNRRWTFEVKRKANIGEFLRFLAVNGLSLGASLGVLLVADRFAPLWLAKSVATLVGMAANFAGSRYWVFAEQTGREAEGKRGWR</sequence>
<keyword evidence="4 6" id="KW-1133">Transmembrane helix</keyword>
<reference evidence="8 9" key="1">
    <citation type="submission" date="2024-09" db="EMBL/GenBank/DDBJ databases">
        <authorList>
            <person name="Sun Q."/>
            <person name="Mori K."/>
        </authorList>
    </citation>
    <scope>NUCLEOTIDE SEQUENCE [LARGE SCALE GENOMIC DNA]</scope>
    <source>
        <strain evidence="8 9">CCM 7224</strain>
    </source>
</reference>
<feature type="transmembrane region" description="Helical" evidence="6">
    <location>
        <begin position="30"/>
        <end position="57"/>
    </location>
</feature>
<evidence type="ECO:0000259" key="7">
    <source>
        <dbReference type="Pfam" id="PF04138"/>
    </source>
</evidence>
<keyword evidence="3 6" id="KW-0812">Transmembrane</keyword>
<accession>A0ABV6GV51</accession>
<proteinExistence type="inferred from homology"/>
<dbReference type="EMBL" id="JBHLVN010000074">
    <property type="protein sequence ID" value="MFC0298378.1"/>
    <property type="molecule type" value="Genomic_DNA"/>
</dbReference>
<evidence type="ECO:0000313" key="8">
    <source>
        <dbReference type="EMBL" id="MFC0298378.1"/>
    </source>
</evidence>
<gene>
    <name evidence="8" type="ORF">ACFFHQ_13280</name>
</gene>
<evidence type="ECO:0000256" key="5">
    <source>
        <dbReference type="ARBA" id="ARBA00023136"/>
    </source>
</evidence>
<feature type="domain" description="GtrA/DPMS transmembrane" evidence="7">
    <location>
        <begin position="17"/>
        <end position="129"/>
    </location>
</feature>
<dbReference type="Proteomes" id="UP001589785">
    <property type="component" value="Unassembled WGS sequence"/>
</dbReference>
<dbReference type="PANTHER" id="PTHR38459:SF1">
    <property type="entry name" value="PROPHAGE BACTOPRENOL-LINKED GLUCOSE TRANSLOCASE HOMOLOG"/>
    <property type="match status" value="1"/>
</dbReference>
<dbReference type="RefSeq" id="WP_066234863.1">
    <property type="nucleotide sequence ID" value="NZ_JBHLVN010000074.1"/>
</dbReference>
<evidence type="ECO:0000256" key="3">
    <source>
        <dbReference type="ARBA" id="ARBA00022692"/>
    </source>
</evidence>